<comment type="similarity">
    <text evidence="1">Belongs to the UPF0236 family.</text>
</comment>
<reference evidence="2" key="1">
    <citation type="journal article" date="2010" name="Appl. Environ. Microbiol.">
        <title>Partial chromosome sequence of Spiroplasma citri reveals extensive viral invasion and important gene decay.</title>
        <authorList>
            <person name="Carle P."/>
            <person name="Saillard C."/>
            <person name="Carrere N."/>
            <person name="Carrere S."/>
            <person name="Duret S."/>
            <person name="Eveillard S."/>
            <person name="Gaurivaud P."/>
            <person name="Gourgues G."/>
            <person name="Gouzy J."/>
            <person name="Salar P."/>
            <person name="Verdin E."/>
            <person name="Breton M."/>
            <person name="Blanchard A."/>
            <person name="Laigret F."/>
            <person name="Bove J.M."/>
            <person name="Renaudin J."/>
            <person name="Foissac X."/>
        </authorList>
    </citation>
    <scope>NUCLEOTIDE SEQUENCE</scope>
    <source>
        <strain evidence="2">GII3-3X</strain>
    </source>
</reference>
<evidence type="ECO:0000313" key="2">
    <source>
        <dbReference type="EMBL" id="CAK99549.1"/>
    </source>
</evidence>
<dbReference type="AlphaFoldDB" id="Q14LT1"/>
<sequence>MDINNIINGENFFNKTYEDLNRYIVGEIAYRLEKWDDLIFQNYQKYDKFKHYRLKEIRTKTLITLKSKITFRRRRYYKINPITGKEKYIFILDKFLGIKKWQRLGNDVKERILLFLSDDKK</sequence>
<proteinExistence type="inferred from homology"/>
<dbReference type="InterPro" id="IPR009620">
    <property type="entry name" value="UPF0236"/>
</dbReference>
<dbReference type="EMBL" id="AM285317">
    <property type="protein sequence ID" value="CAK99549.1"/>
    <property type="molecule type" value="Genomic_DNA"/>
</dbReference>
<dbReference type="RefSeq" id="WP_277945159.1">
    <property type="nucleotide sequence ID" value="NZ_CP096807.1"/>
</dbReference>
<dbReference type="Pfam" id="PF06782">
    <property type="entry name" value="UPF0236"/>
    <property type="match status" value="1"/>
</dbReference>
<gene>
    <name evidence="2" type="ORF">SPICI16_024</name>
</gene>
<evidence type="ECO:0000256" key="1">
    <source>
        <dbReference type="ARBA" id="ARBA00006539"/>
    </source>
</evidence>
<protein>
    <submittedName>
        <fullName evidence="2">Conserved hypothetical upf0236 protein c-terminal truncated</fullName>
    </submittedName>
</protein>
<organism evidence="2">
    <name type="scientific">Spiroplasma citri</name>
    <dbReference type="NCBI Taxonomy" id="2133"/>
    <lineage>
        <taxon>Bacteria</taxon>
        <taxon>Bacillati</taxon>
        <taxon>Mycoplasmatota</taxon>
        <taxon>Mollicutes</taxon>
        <taxon>Entomoplasmatales</taxon>
        <taxon>Spiroplasmataceae</taxon>
        <taxon>Spiroplasma</taxon>
    </lineage>
</organism>
<name>Q14LT1_SPICI</name>
<accession>Q14LT1</accession>